<dbReference type="SUPFAM" id="SSF159127">
    <property type="entry name" value="HupF/HypC-like"/>
    <property type="match status" value="1"/>
</dbReference>
<keyword evidence="2" id="KW-1185">Reference proteome</keyword>
<organism evidence="1 2">
    <name type="scientific">Nocardia rhamnosiphila</name>
    <dbReference type="NCBI Taxonomy" id="426716"/>
    <lineage>
        <taxon>Bacteria</taxon>
        <taxon>Bacillati</taxon>
        <taxon>Actinomycetota</taxon>
        <taxon>Actinomycetes</taxon>
        <taxon>Mycobacteriales</taxon>
        <taxon>Nocardiaceae</taxon>
        <taxon>Nocardia</taxon>
    </lineage>
</organism>
<evidence type="ECO:0000313" key="1">
    <source>
        <dbReference type="EMBL" id="MEU1952293.1"/>
    </source>
</evidence>
<gene>
    <name evidence="1" type="ORF">ABZ510_10560</name>
</gene>
<name>A0ABV2WN36_9NOCA</name>
<dbReference type="Proteomes" id="UP001550628">
    <property type="component" value="Unassembled WGS sequence"/>
</dbReference>
<dbReference type="Gene3D" id="2.30.30.140">
    <property type="match status" value="1"/>
</dbReference>
<evidence type="ECO:0000313" key="2">
    <source>
        <dbReference type="Proteomes" id="UP001550628"/>
    </source>
</evidence>
<reference evidence="1 2" key="1">
    <citation type="submission" date="2024-06" db="EMBL/GenBank/DDBJ databases">
        <title>The Natural Products Discovery Center: Release of the First 8490 Sequenced Strains for Exploring Actinobacteria Biosynthetic Diversity.</title>
        <authorList>
            <person name="Kalkreuter E."/>
            <person name="Kautsar S.A."/>
            <person name="Yang D."/>
            <person name="Bader C.D."/>
            <person name="Teijaro C.N."/>
            <person name="Fluegel L."/>
            <person name="Davis C.M."/>
            <person name="Simpson J.R."/>
            <person name="Lauterbach L."/>
            <person name="Steele A.D."/>
            <person name="Gui C."/>
            <person name="Meng S."/>
            <person name="Li G."/>
            <person name="Viehrig K."/>
            <person name="Ye F."/>
            <person name="Su P."/>
            <person name="Kiefer A.F."/>
            <person name="Nichols A."/>
            <person name="Cepeda A.J."/>
            <person name="Yan W."/>
            <person name="Fan B."/>
            <person name="Jiang Y."/>
            <person name="Adhikari A."/>
            <person name="Zheng C.-J."/>
            <person name="Schuster L."/>
            <person name="Cowan T.M."/>
            <person name="Smanski M.J."/>
            <person name="Chevrette M.G."/>
            <person name="De Carvalho L.P.S."/>
            <person name="Shen B."/>
        </authorList>
    </citation>
    <scope>NUCLEOTIDE SEQUENCE [LARGE SCALE GENOMIC DNA]</scope>
    <source>
        <strain evidence="1 2">NPDC019708</strain>
    </source>
</reference>
<dbReference type="EMBL" id="JBEYBF010000005">
    <property type="protein sequence ID" value="MEU1952293.1"/>
    <property type="molecule type" value="Genomic_DNA"/>
</dbReference>
<comment type="caution">
    <text evidence="1">The sequence shown here is derived from an EMBL/GenBank/DDBJ whole genome shotgun (WGS) entry which is preliminary data.</text>
</comment>
<accession>A0ABV2WN36</accession>
<protein>
    <submittedName>
        <fullName evidence="1">Hydrogenase assembly protein HupF</fullName>
    </submittedName>
</protein>
<sequence>MVNDLLAATPFRADLAEDLAAAALTLARRFAAGASLWCVAPSWEPHAQHIAVEFVHPDAAEVRALPAAALTGPYLVDTARVSARPGDMVLAIAAAHEPQVRSLLVRGPAWGVHTIWIGSGPRPAAGLADHLLWLDGPDSRLSAAGDLVLLYHLLWELTQRCFAHPGLIAPERKPERREAGREEGRLGEVVTPLGDGTARIRTPLGTETVTTSFVEPVRPGDLVLVHAGMAVSTAGAEDER</sequence>
<dbReference type="Gene3D" id="3.40.50.10490">
    <property type="entry name" value="Glucose-6-phosphate isomerase like protein, domain 1"/>
    <property type="match status" value="1"/>
</dbReference>
<proteinExistence type="predicted"/>
<dbReference type="SUPFAM" id="SSF53697">
    <property type="entry name" value="SIS domain"/>
    <property type="match status" value="1"/>
</dbReference>
<dbReference type="InterPro" id="IPR046348">
    <property type="entry name" value="SIS_dom_sf"/>
</dbReference>
<dbReference type="RefSeq" id="WP_356956939.1">
    <property type="nucleotide sequence ID" value="NZ_JBEYBD010000007.1"/>
</dbReference>